<dbReference type="RefSeq" id="WP_236999237.1">
    <property type="nucleotide sequence ID" value="NZ_JAKKOR010000012.1"/>
</dbReference>
<feature type="transmembrane region" description="Helical" evidence="1">
    <location>
        <begin position="20"/>
        <end position="38"/>
    </location>
</feature>
<reference evidence="2 3" key="1">
    <citation type="submission" date="2022-01" db="EMBL/GenBank/DDBJ databases">
        <authorList>
            <person name="Huang Y."/>
        </authorList>
    </citation>
    <scope>NUCLEOTIDE SEQUENCE [LARGE SCALE GENOMIC DNA]</scope>
    <source>
        <strain evidence="2 3">HY366</strain>
    </source>
</reference>
<keyword evidence="1" id="KW-1133">Transmembrane helix</keyword>
<evidence type="ECO:0000313" key="3">
    <source>
        <dbReference type="Proteomes" id="UP001200110"/>
    </source>
</evidence>
<evidence type="ECO:0000256" key="1">
    <source>
        <dbReference type="SAM" id="Phobius"/>
    </source>
</evidence>
<comment type="caution">
    <text evidence="2">The sequence shown here is derived from an EMBL/GenBank/DDBJ whole genome shotgun (WGS) entry which is preliminary data.</text>
</comment>
<feature type="transmembrane region" description="Helical" evidence="1">
    <location>
        <begin position="80"/>
        <end position="101"/>
    </location>
</feature>
<name>A0ABS9IWU8_9ACTN</name>
<dbReference type="Proteomes" id="UP001200110">
    <property type="component" value="Unassembled WGS sequence"/>
</dbReference>
<accession>A0ABS9IWU8</accession>
<dbReference type="EMBL" id="JAKKOR010000012">
    <property type="protein sequence ID" value="MCF8590039.1"/>
    <property type="molecule type" value="Genomic_DNA"/>
</dbReference>
<dbReference type="Pfam" id="PF17314">
    <property type="entry name" value="DUF5360"/>
    <property type="match status" value="1"/>
</dbReference>
<proteinExistence type="predicted"/>
<sequence length="144" mass="15645">MPEHRNSERLTRRLKSIMLWTDLGFLAYWIATAAGIVSVDGGAVMQDWNWSFLGLDLFAISTGLASILMSRRGHPAGHGLMLVSLALTSAAGLMAVNFWAIRGEFDPAWWAPNLWLFLFPVIALALLLRSSAAGLAGDSRSSSV</sequence>
<organism evidence="2 3">
    <name type="scientific">Gordonia liuliyuniae</name>
    <dbReference type="NCBI Taxonomy" id="2911517"/>
    <lineage>
        <taxon>Bacteria</taxon>
        <taxon>Bacillati</taxon>
        <taxon>Actinomycetota</taxon>
        <taxon>Actinomycetes</taxon>
        <taxon>Mycobacteriales</taxon>
        <taxon>Gordoniaceae</taxon>
        <taxon>Gordonia</taxon>
    </lineage>
</organism>
<keyword evidence="1" id="KW-0812">Transmembrane</keyword>
<dbReference type="InterPro" id="IPR020348">
    <property type="entry name" value="Uncharacterised_YvaD"/>
</dbReference>
<keyword evidence="1" id="KW-0472">Membrane</keyword>
<feature type="transmembrane region" description="Helical" evidence="1">
    <location>
        <begin position="50"/>
        <end position="68"/>
    </location>
</feature>
<feature type="transmembrane region" description="Helical" evidence="1">
    <location>
        <begin position="107"/>
        <end position="128"/>
    </location>
</feature>
<gene>
    <name evidence="2" type="ORF">L5G33_16410</name>
</gene>
<keyword evidence="3" id="KW-1185">Reference proteome</keyword>
<evidence type="ECO:0000313" key="2">
    <source>
        <dbReference type="EMBL" id="MCF8590039.1"/>
    </source>
</evidence>
<protein>
    <submittedName>
        <fullName evidence="2">YvaD family protein</fullName>
    </submittedName>
</protein>